<proteinExistence type="predicted"/>
<evidence type="ECO:0000313" key="2">
    <source>
        <dbReference type="EMBL" id="SDO34450.1"/>
    </source>
</evidence>
<sequence>MKQMFTFLCAIMMIISANAAPQSNSKALLKRKLANTQTTRMPKKQEQEKRTTFTWGQNRLLKSAFSSTFPSTRNARRTPRRASTNVTIAGYTAKVKLGENPASNTSYYLLETADESMSFYFSIYTAEGKHDIEWGKTYTLDDMDKSKSEWDDEFWNEHYYTEATFTKTRGENYDVHISATVTDEDGNTYILNYDEDPYTLTGNTVTLNIENSMRFGYMSDKSWMLKGENDNYIVQFCYFSDDANSLAGNFSGDDIDFYSSYIKINTGKAEEEPVWKALKMLEASFQVTETDQRIDAKGTILAADGNTYHVTMFFVKPQAESKVSITATNLMVADASFDWFGDVSLSAFDDKHAVNLSIYPEGLGEKMAGTYTIGQDDTEAVVMSYKGDGSKPEFIEIYSGQFTITYDDGNIRVTGTMLGYNNVEYTLDLSYLKPIATRQQTLTFPAINLFLSNFYWDAIGYNADKTQYISITAKRPKNITGTYRIEDLVKNNNYVVTDIVGEERNEFSCVDANLNVEYDENTKIAHITGTLLCQNEEDPTDIPEFTIDLTAIVPKPYSLDNNTADFKENFVVYELDTDHIEDNVVYLSAMNENKAVVLLELWVDDNATTLTPGTYPISDSHLPQTVSLSHGIDESGSITEKTFAGFLDSEGTLIDTWFLVSGTVTVAEDGVVTIDAVNSNDKKVQCVIKTTITGISDATTEKAARSGAAKYLKKGRLFIEKNGQRFNAQGIGVK</sequence>
<evidence type="ECO:0000256" key="1">
    <source>
        <dbReference type="SAM" id="SignalP"/>
    </source>
</evidence>
<evidence type="ECO:0000313" key="3">
    <source>
        <dbReference type="Proteomes" id="UP000199134"/>
    </source>
</evidence>
<feature type="chain" id="PRO_5011518494" evidence="1">
    <location>
        <begin position="20"/>
        <end position="734"/>
    </location>
</feature>
<accession>A0A1H0IT76</accession>
<gene>
    <name evidence="2" type="ORF">SAMN04487900_11690</name>
</gene>
<name>A0A1H0IT76_9BACT</name>
<dbReference type="RefSeq" id="WP_143005789.1">
    <property type="nucleotide sequence ID" value="NZ_FNIW01000016.1"/>
</dbReference>
<comment type="caution">
    <text evidence="2">The sequence shown here is derived from an EMBL/GenBank/DDBJ whole genome shotgun (WGS) entry which is preliminary data.</text>
</comment>
<organism evidence="2 3">
    <name type="scientific">Prevotella communis</name>
    <dbReference type="NCBI Taxonomy" id="2913614"/>
    <lineage>
        <taxon>Bacteria</taxon>
        <taxon>Pseudomonadati</taxon>
        <taxon>Bacteroidota</taxon>
        <taxon>Bacteroidia</taxon>
        <taxon>Bacteroidales</taxon>
        <taxon>Prevotellaceae</taxon>
        <taxon>Prevotella</taxon>
    </lineage>
</organism>
<dbReference type="Proteomes" id="UP000199134">
    <property type="component" value="Unassembled WGS sequence"/>
</dbReference>
<keyword evidence="1" id="KW-0732">Signal</keyword>
<protein>
    <submittedName>
        <fullName evidence="2">Uncharacterized protein</fullName>
    </submittedName>
</protein>
<dbReference type="AlphaFoldDB" id="A0A1H0IT76"/>
<dbReference type="EMBL" id="FNIW01000016">
    <property type="protein sequence ID" value="SDO34450.1"/>
    <property type="molecule type" value="Genomic_DNA"/>
</dbReference>
<reference evidence="3" key="1">
    <citation type="submission" date="2016-10" db="EMBL/GenBank/DDBJ databases">
        <authorList>
            <person name="de Groot N.N."/>
        </authorList>
    </citation>
    <scope>NUCLEOTIDE SEQUENCE [LARGE SCALE GENOMIC DNA]</scope>
    <source>
        <strain evidence="3">BP1-145</strain>
    </source>
</reference>
<feature type="signal peptide" evidence="1">
    <location>
        <begin position="1"/>
        <end position="19"/>
    </location>
</feature>